<dbReference type="Proteomes" id="UP001519345">
    <property type="component" value="Unassembled WGS sequence"/>
</dbReference>
<proteinExistence type="predicted"/>
<gene>
    <name evidence="1" type="ORF">J2Z83_002174</name>
</gene>
<name>A0ABS4IGQ8_9BACI</name>
<dbReference type="RefSeq" id="WP_209463218.1">
    <property type="nucleotide sequence ID" value="NZ_CP110224.1"/>
</dbReference>
<keyword evidence="2" id="KW-1185">Reference proteome</keyword>
<dbReference type="EMBL" id="JAGGKX010000010">
    <property type="protein sequence ID" value="MBP1970058.1"/>
    <property type="molecule type" value="Genomic_DNA"/>
</dbReference>
<accession>A0ABS4IGQ8</accession>
<reference evidence="1 2" key="1">
    <citation type="submission" date="2021-03" db="EMBL/GenBank/DDBJ databases">
        <title>Genomic Encyclopedia of Type Strains, Phase IV (KMG-IV): sequencing the most valuable type-strain genomes for metagenomic binning, comparative biology and taxonomic classification.</title>
        <authorList>
            <person name="Goeker M."/>
        </authorList>
    </citation>
    <scope>NUCLEOTIDE SEQUENCE [LARGE SCALE GENOMIC DNA]</scope>
    <source>
        <strain evidence="1 2">DSM 25609</strain>
    </source>
</reference>
<sequence>MMQRNIEKFDDAFPNSVFAIPSAPEDHCVKVGAMIGYCRANGVKLQDLTDEEKEQFIR</sequence>
<protein>
    <submittedName>
        <fullName evidence="1">Uncharacterized protein</fullName>
    </submittedName>
</protein>
<evidence type="ECO:0000313" key="1">
    <source>
        <dbReference type="EMBL" id="MBP1970058.1"/>
    </source>
</evidence>
<evidence type="ECO:0000313" key="2">
    <source>
        <dbReference type="Proteomes" id="UP001519345"/>
    </source>
</evidence>
<comment type="caution">
    <text evidence="1">The sequence shown here is derived from an EMBL/GenBank/DDBJ whole genome shotgun (WGS) entry which is preliminary data.</text>
</comment>
<organism evidence="1 2">
    <name type="scientific">Virgibacillus natechei</name>
    <dbReference type="NCBI Taxonomy" id="1216297"/>
    <lineage>
        <taxon>Bacteria</taxon>
        <taxon>Bacillati</taxon>
        <taxon>Bacillota</taxon>
        <taxon>Bacilli</taxon>
        <taxon>Bacillales</taxon>
        <taxon>Bacillaceae</taxon>
        <taxon>Virgibacillus</taxon>
    </lineage>
</organism>